<accession>A0ABQ5X7S3</accession>
<proteinExistence type="predicted"/>
<gene>
    <name evidence="2" type="ORF">GCM10007898_08480</name>
</gene>
<dbReference type="EMBL" id="BSOA01000003">
    <property type="protein sequence ID" value="GLQ87282.1"/>
    <property type="molecule type" value="Genomic_DNA"/>
</dbReference>
<name>A0ABQ5X7S3_9GAMM</name>
<evidence type="ECO:0000259" key="1">
    <source>
        <dbReference type="Pfam" id="PF13474"/>
    </source>
</evidence>
<dbReference type="Proteomes" id="UP001156627">
    <property type="component" value="Unassembled WGS sequence"/>
</dbReference>
<dbReference type="InterPro" id="IPR037401">
    <property type="entry name" value="SnoaL-like"/>
</dbReference>
<dbReference type="InterPro" id="IPR032710">
    <property type="entry name" value="NTF2-like_dom_sf"/>
</dbReference>
<evidence type="ECO:0000313" key="3">
    <source>
        <dbReference type="Proteomes" id="UP001156627"/>
    </source>
</evidence>
<dbReference type="RefSeq" id="WP_284330707.1">
    <property type="nucleotide sequence ID" value="NZ_BSOA01000003.1"/>
</dbReference>
<comment type="caution">
    <text evidence="2">The sequence shown here is derived from an EMBL/GenBank/DDBJ whole genome shotgun (WGS) entry which is preliminary data.</text>
</comment>
<dbReference type="Gene3D" id="3.10.450.50">
    <property type="match status" value="1"/>
</dbReference>
<sequence length="143" mass="16178">MSDFDSQVMQVLAGYQAAVLAKDVEAFIKLYDQDVRVFDAWGTWSYQGLGAWRQVAQQWFDSLGEESVVVNMEEVRVNGTRDFALISALVTYTGVSSTGERLRAMENRLSWGLSFMGDGWKIVHEHTSAPIDFDDMKAILERD</sequence>
<dbReference type="SUPFAM" id="SSF54427">
    <property type="entry name" value="NTF2-like"/>
    <property type="match status" value="1"/>
</dbReference>
<feature type="domain" description="SnoaL-like" evidence="1">
    <location>
        <begin position="8"/>
        <end position="131"/>
    </location>
</feature>
<organism evidence="2 3">
    <name type="scientific">Dyella flagellata</name>
    <dbReference type="NCBI Taxonomy" id="1867833"/>
    <lineage>
        <taxon>Bacteria</taxon>
        <taxon>Pseudomonadati</taxon>
        <taxon>Pseudomonadota</taxon>
        <taxon>Gammaproteobacteria</taxon>
        <taxon>Lysobacterales</taxon>
        <taxon>Rhodanobacteraceae</taxon>
        <taxon>Dyella</taxon>
    </lineage>
</organism>
<dbReference type="Pfam" id="PF13474">
    <property type="entry name" value="SnoaL_3"/>
    <property type="match status" value="1"/>
</dbReference>
<protein>
    <recommendedName>
        <fullName evidence="1">SnoaL-like domain-containing protein</fullName>
    </recommendedName>
</protein>
<keyword evidence="3" id="KW-1185">Reference proteome</keyword>
<evidence type="ECO:0000313" key="2">
    <source>
        <dbReference type="EMBL" id="GLQ87282.1"/>
    </source>
</evidence>
<reference evidence="3" key="1">
    <citation type="journal article" date="2019" name="Int. J. Syst. Evol. Microbiol.">
        <title>The Global Catalogue of Microorganisms (GCM) 10K type strain sequencing project: providing services to taxonomists for standard genome sequencing and annotation.</title>
        <authorList>
            <consortium name="The Broad Institute Genomics Platform"/>
            <consortium name="The Broad Institute Genome Sequencing Center for Infectious Disease"/>
            <person name="Wu L."/>
            <person name="Ma J."/>
        </authorList>
    </citation>
    <scope>NUCLEOTIDE SEQUENCE [LARGE SCALE GENOMIC DNA]</scope>
    <source>
        <strain evidence="3">NBRC 111981</strain>
    </source>
</reference>